<evidence type="ECO:0000313" key="1">
    <source>
        <dbReference type="EMBL" id="PJE77418.1"/>
    </source>
</evidence>
<sequence length="154" mass="16340">MALKRAVLGSSVQMYCLSTFSADTASQLDILGHDGDTLGVDGAQVGVLEKSDQVSFASLLKSHNSRALEPQVGLEILGDFTDETLEWQFPDEELGALLVPTDFTESDCSWPVPVRFLYSSGGWGALTGGLGSQLFTWGLASSGFTGGLLCTSHF</sequence>
<gene>
    <name evidence="1" type="ORF">CI610_03659</name>
</gene>
<protein>
    <submittedName>
        <fullName evidence="1">Uncharacterized protein</fullName>
    </submittedName>
</protein>
<comment type="caution">
    <text evidence="1">The sequence shown here is derived from an EMBL/GenBank/DDBJ whole genome shotgun (WGS) entry which is preliminary data.</text>
</comment>
<proteinExistence type="predicted"/>
<name>A0A2H9T2I2_9ZZZZ</name>
<reference evidence="1" key="1">
    <citation type="journal article" date="2017" name="Appl. Environ. Microbiol.">
        <title>Molecular characterization of an Endozoicomonas-like organism causing infection in king scallop Pecten maximus L.</title>
        <authorList>
            <person name="Cano I."/>
            <person name="van Aerle R."/>
            <person name="Ross S."/>
            <person name="Verner-Jeffreys D.W."/>
            <person name="Paley R.K."/>
            <person name="Rimmer G."/>
            <person name="Ryder D."/>
            <person name="Hooper P."/>
            <person name="Stone D."/>
            <person name="Feist S.W."/>
        </authorList>
    </citation>
    <scope>NUCLEOTIDE SEQUENCE</scope>
</reference>
<dbReference type="AlphaFoldDB" id="A0A2H9T2I2"/>
<accession>A0A2H9T2I2</accession>
<dbReference type="EMBL" id="NSIT01000629">
    <property type="protein sequence ID" value="PJE77418.1"/>
    <property type="molecule type" value="Genomic_DNA"/>
</dbReference>
<organism evidence="1">
    <name type="scientific">invertebrate metagenome</name>
    <dbReference type="NCBI Taxonomy" id="1711999"/>
    <lineage>
        <taxon>unclassified sequences</taxon>
        <taxon>metagenomes</taxon>
        <taxon>organismal metagenomes</taxon>
    </lineage>
</organism>